<evidence type="ECO:0000256" key="1">
    <source>
        <dbReference type="SAM" id="Phobius"/>
    </source>
</evidence>
<sequence length="83" mass="9277">MVPPNPHPAESAAWKYAMIGTFLAFVFFTFVGEGKVLFVLRFAALGLFIAAVTGAVVAEVLLKHAYWVEEREHRVDQLRQSRG</sequence>
<keyword evidence="3" id="KW-1185">Reference proteome</keyword>
<evidence type="ECO:0000313" key="3">
    <source>
        <dbReference type="Proteomes" id="UP000612899"/>
    </source>
</evidence>
<evidence type="ECO:0000313" key="2">
    <source>
        <dbReference type="EMBL" id="GIH05871.1"/>
    </source>
</evidence>
<accession>A0A8J3QA17</accession>
<proteinExistence type="predicted"/>
<dbReference type="EMBL" id="BONY01000022">
    <property type="protein sequence ID" value="GIH05871.1"/>
    <property type="molecule type" value="Genomic_DNA"/>
</dbReference>
<gene>
    <name evidence="2" type="ORF">Rhe02_39380</name>
</gene>
<comment type="caution">
    <text evidence="2">The sequence shown here is derived from an EMBL/GenBank/DDBJ whole genome shotgun (WGS) entry which is preliminary data.</text>
</comment>
<reference evidence="2" key="1">
    <citation type="submission" date="2021-01" db="EMBL/GenBank/DDBJ databases">
        <title>Whole genome shotgun sequence of Rhizocola hellebori NBRC 109834.</title>
        <authorList>
            <person name="Komaki H."/>
            <person name="Tamura T."/>
        </authorList>
    </citation>
    <scope>NUCLEOTIDE SEQUENCE</scope>
    <source>
        <strain evidence="2">NBRC 109834</strain>
    </source>
</reference>
<dbReference type="RefSeq" id="WP_203909697.1">
    <property type="nucleotide sequence ID" value="NZ_BONY01000022.1"/>
</dbReference>
<keyword evidence="1" id="KW-1133">Transmembrane helix</keyword>
<keyword evidence="1" id="KW-0472">Membrane</keyword>
<keyword evidence="1" id="KW-0812">Transmembrane</keyword>
<feature type="transmembrane region" description="Helical" evidence="1">
    <location>
        <begin position="38"/>
        <end position="62"/>
    </location>
</feature>
<organism evidence="2 3">
    <name type="scientific">Rhizocola hellebori</name>
    <dbReference type="NCBI Taxonomy" id="1392758"/>
    <lineage>
        <taxon>Bacteria</taxon>
        <taxon>Bacillati</taxon>
        <taxon>Actinomycetota</taxon>
        <taxon>Actinomycetes</taxon>
        <taxon>Micromonosporales</taxon>
        <taxon>Micromonosporaceae</taxon>
        <taxon>Rhizocola</taxon>
    </lineage>
</organism>
<name>A0A8J3QA17_9ACTN</name>
<feature type="transmembrane region" description="Helical" evidence="1">
    <location>
        <begin position="12"/>
        <end position="32"/>
    </location>
</feature>
<protein>
    <submittedName>
        <fullName evidence="2">Uncharacterized protein</fullName>
    </submittedName>
</protein>
<dbReference type="AlphaFoldDB" id="A0A8J3QA17"/>
<dbReference type="Proteomes" id="UP000612899">
    <property type="component" value="Unassembled WGS sequence"/>
</dbReference>